<evidence type="ECO:0000256" key="7">
    <source>
        <dbReference type="ARBA" id="ARBA00023136"/>
    </source>
</evidence>
<dbReference type="EMBL" id="JALNTZ010000004">
    <property type="protein sequence ID" value="KAJ3655921.1"/>
    <property type="molecule type" value="Genomic_DNA"/>
</dbReference>
<evidence type="ECO:0000256" key="3">
    <source>
        <dbReference type="ARBA" id="ARBA00022606"/>
    </source>
</evidence>
<evidence type="ECO:0000256" key="10">
    <source>
        <dbReference type="SAM" id="Phobius"/>
    </source>
</evidence>
<dbReference type="GO" id="GO:0005886">
    <property type="term" value="C:plasma membrane"/>
    <property type="evidence" value="ECO:0007669"/>
    <property type="project" value="UniProtKB-SubCell"/>
</dbReference>
<dbReference type="Gene3D" id="3.30.420.10">
    <property type="entry name" value="Ribonuclease H-like superfamily/Ribonuclease H"/>
    <property type="match status" value="1"/>
</dbReference>
<dbReference type="GO" id="GO:0005549">
    <property type="term" value="F:odorant binding"/>
    <property type="evidence" value="ECO:0007669"/>
    <property type="project" value="InterPro"/>
</dbReference>
<evidence type="ECO:0000256" key="9">
    <source>
        <dbReference type="ARBA" id="ARBA00023224"/>
    </source>
</evidence>
<feature type="transmembrane region" description="Helical" evidence="10">
    <location>
        <begin position="352"/>
        <end position="372"/>
    </location>
</feature>
<evidence type="ECO:0000256" key="1">
    <source>
        <dbReference type="ARBA" id="ARBA00004651"/>
    </source>
</evidence>
<dbReference type="InterPro" id="IPR012337">
    <property type="entry name" value="RNaseH-like_sf"/>
</dbReference>
<evidence type="ECO:0000256" key="4">
    <source>
        <dbReference type="ARBA" id="ARBA00022692"/>
    </source>
</evidence>
<keyword evidence="2" id="KW-1003">Cell membrane</keyword>
<dbReference type="CDD" id="cd09276">
    <property type="entry name" value="Rnase_HI_RT_non_LTR"/>
    <property type="match status" value="1"/>
</dbReference>
<dbReference type="PROSITE" id="PS50879">
    <property type="entry name" value="RNASE_H_1"/>
    <property type="match status" value="1"/>
</dbReference>
<feature type="transmembrane region" description="Helical" evidence="10">
    <location>
        <begin position="519"/>
        <end position="540"/>
    </location>
</feature>
<dbReference type="PANTHER" id="PTHR21137:SF35">
    <property type="entry name" value="ODORANT RECEPTOR 19A-RELATED"/>
    <property type="match status" value="1"/>
</dbReference>
<sequence length="623" mass="71521">MRTSLRLHSQGVWNKQGRTTKHTRILTESFNRIPLLRMGCDRIGTKLIYEKTYRISMNDNSDGRADIDIYVDGAKTDSGSGAGIYSEQLNAQISVPLGTHTSVLQTELMGRMLGARIVAEREIGNKSIRILIDSKSALLALDSCMVRSGLVWECRQTLKYVTQRNGVEFCWIKGHSGNEGNERADEMAKRAARMPFWGPEPAITPSVALSNELVKQYTHRRHEQIWATLSSCRDSRACMATPDQDHLKWVRFLIITIFQNKHYRRARKVALLTDLCLTVTYIYFLITIFETAFLYKFLAAFLARTSALVINICLFCADKYLKSVDTLAFSLFWSIDTTTARTKQKTLKEFKYVTFVVIVNTVLGIVAGFLIIPVGKEQEYDFGLFFFRNYLPSSRYVLELMHFLSFPVISYMMVTSASILAYYTYHVKSQLYLLADVISYITNDFVEFLDYDLMRNRQYQKIVRRREKFLIERHVDLLRLLGIANKLVAKLFPWMSLGFVAMLLSVLSSAYFVETDYPYWYYLRHIVLVLSSALAGGLLIQCGQDIESESQEILFTVVNIRWTSFNQSNKKTALIALTVAQNPIKLKFTEKVSVNYSLGLRIVRTLFSFCAIFSNVKNYGNKN</sequence>
<dbReference type="Pfam" id="PF00075">
    <property type="entry name" value="RNase_H"/>
    <property type="match status" value="1"/>
</dbReference>
<keyword evidence="5" id="KW-0552">Olfaction</keyword>
<dbReference type="GO" id="GO:0004984">
    <property type="term" value="F:olfactory receptor activity"/>
    <property type="evidence" value="ECO:0007669"/>
    <property type="project" value="InterPro"/>
</dbReference>
<keyword evidence="13" id="KW-1185">Reference proteome</keyword>
<evidence type="ECO:0000256" key="8">
    <source>
        <dbReference type="ARBA" id="ARBA00023170"/>
    </source>
</evidence>
<feature type="transmembrane region" description="Helical" evidence="10">
    <location>
        <begin position="491"/>
        <end position="513"/>
    </location>
</feature>
<keyword evidence="4 10" id="KW-0812">Transmembrane</keyword>
<keyword evidence="9" id="KW-0807">Transducer</keyword>
<protein>
    <recommendedName>
        <fullName evidence="11">RNase H type-1 domain-containing protein</fullName>
    </recommendedName>
</protein>
<evidence type="ECO:0000256" key="5">
    <source>
        <dbReference type="ARBA" id="ARBA00022725"/>
    </source>
</evidence>
<dbReference type="Proteomes" id="UP001168821">
    <property type="component" value="Unassembled WGS sequence"/>
</dbReference>
<organism evidence="12 13">
    <name type="scientific">Zophobas morio</name>
    <dbReference type="NCBI Taxonomy" id="2755281"/>
    <lineage>
        <taxon>Eukaryota</taxon>
        <taxon>Metazoa</taxon>
        <taxon>Ecdysozoa</taxon>
        <taxon>Arthropoda</taxon>
        <taxon>Hexapoda</taxon>
        <taxon>Insecta</taxon>
        <taxon>Pterygota</taxon>
        <taxon>Neoptera</taxon>
        <taxon>Endopterygota</taxon>
        <taxon>Coleoptera</taxon>
        <taxon>Polyphaga</taxon>
        <taxon>Cucujiformia</taxon>
        <taxon>Tenebrionidae</taxon>
        <taxon>Zophobas</taxon>
    </lineage>
</organism>
<keyword evidence="6 10" id="KW-1133">Transmembrane helix</keyword>
<feature type="transmembrane region" description="Helical" evidence="10">
    <location>
        <begin position="269"/>
        <end position="289"/>
    </location>
</feature>
<dbReference type="InterPro" id="IPR002156">
    <property type="entry name" value="RNaseH_domain"/>
</dbReference>
<feature type="transmembrane region" description="Helical" evidence="10">
    <location>
        <begin position="400"/>
        <end position="423"/>
    </location>
</feature>
<name>A0AA38IIH3_9CUCU</name>
<feature type="domain" description="RNase H type-1" evidence="11">
    <location>
        <begin position="63"/>
        <end position="193"/>
    </location>
</feature>
<evidence type="ECO:0000313" key="12">
    <source>
        <dbReference type="EMBL" id="KAJ3655921.1"/>
    </source>
</evidence>
<dbReference type="Pfam" id="PF02949">
    <property type="entry name" value="7tm_6"/>
    <property type="match status" value="1"/>
</dbReference>
<dbReference type="SUPFAM" id="SSF53098">
    <property type="entry name" value="Ribonuclease H-like"/>
    <property type="match status" value="1"/>
</dbReference>
<dbReference type="InterPro" id="IPR036397">
    <property type="entry name" value="RNaseH_sf"/>
</dbReference>
<feature type="transmembrane region" description="Helical" evidence="10">
    <location>
        <begin position="295"/>
        <end position="317"/>
    </location>
</feature>
<dbReference type="GO" id="GO:0003676">
    <property type="term" value="F:nucleic acid binding"/>
    <property type="evidence" value="ECO:0007669"/>
    <property type="project" value="InterPro"/>
</dbReference>
<comment type="subcellular location">
    <subcellularLocation>
        <location evidence="1">Cell membrane</location>
        <topology evidence="1">Multi-pass membrane protein</topology>
    </subcellularLocation>
</comment>
<evidence type="ECO:0000256" key="6">
    <source>
        <dbReference type="ARBA" id="ARBA00022989"/>
    </source>
</evidence>
<dbReference type="GO" id="GO:0004523">
    <property type="term" value="F:RNA-DNA hybrid ribonuclease activity"/>
    <property type="evidence" value="ECO:0007669"/>
    <property type="project" value="InterPro"/>
</dbReference>
<proteinExistence type="predicted"/>
<keyword evidence="3" id="KW-0716">Sensory transduction</keyword>
<dbReference type="GO" id="GO:0007165">
    <property type="term" value="P:signal transduction"/>
    <property type="evidence" value="ECO:0007669"/>
    <property type="project" value="UniProtKB-KW"/>
</dbReference>
<comment type="caution">
    <text evidence="12">The sequence shown here is derived from an EMBL/GenBank/DDBJ whole genome shotgun (WGS) entry which is preliminary data.</text>
</comment>
<dbReference type="AlphaFoldDB" id="A0AA38IIH3"/>
<dbReference type="InterPro" id="IPR004117">
    <property type="entry name" value="7tm6_olfct_rcpt"/>
</dbReference>
<keyword evidence="8" id="KW-0675">Receptor</keyword>
<evidence type="ECO:0000313" key="13">
    <source>
        <dbReference type="Proteomes" id="UP001168821"/>
    </source>
</evidence>
<evidence type="ECO:0000259" key="11">
    <source>
        <dbReference type="PROSITE" id="PS50879"/>
    </source>
</evidence>
<gene>
    <name evidence="12" type="ORF">Zmor_015028</name>
</gene>
<reference evidence="12" key="1">
    <citation type="journal article" date="2023" name="G3 (Bethesda)">
        <title>Whole genome assemblies of Zophobas morio and Tenebrio molitor.</title>
        <authorList>
            <person name="Kaur S."/>
            <person name="Stinson S.A."/>
            <person name="diCenzo G.C."/>
        </authorList>
    </citation>
    <scope>NUCLEOTIDE SEQUENCE</scope>
    <source>
        <strain evidence="12">QUZm001</strain>
    </source>
</reference>
<accession>A0AA38IIH3</accession>
<keyword evidence="7 10" id="KW-0472">Membrane</keyword>
<evidence type="ECO:0000256" key="2">
    <source>
        <dbReference type="ARBA" id="ARBA00022475"/>
    </source>
</evidence>
<dbReference type="PANTHER" id="PTHR21137">
    <property type="entry name" value="ODORANT RECEPTOR"/>
    <property type="match status" value="1"/>
</dbReference>